<keyword evidence="3" id="KW-1185">Reference proteome</keyword>
<reference evidence="2 3" key="1">
    <citation type="submission" date="2022-12" db="EMBL/GenBank/DDBJ databases">
        <authorList>
            <person name="Ruckert C."/>
            <person name="Busche T."/>
            <person name="Kalinowski J."/>
            <person name="Wittmann C."/>
        </authorList>
    </citation>
    <scope>NUCLEOTIDE SEQUENCE [LARGE SCALE GENOMIC DNA]</scope>
    <source>
        <strain evidence="2 3">DSM 40555</strain>
    </source>
</reference>
<evidence type="ECO:0000256" key="1">
    <source>
        <dbReference type="SAM" id="MobiDB-lite"/>
    </source>
</evidence>
<evidence type="ECO:0000313" key="3">
    <source>
        <dbReference type="Proteomes" id="UP001210609"/>
    </source>
</evidence>
<evidence type="ECO:0000313" key="2">
    <source>
        <dbReference type="EMBL" id="WAT96018.1"/>
    </source>
</evidence>
<proteinExistence type="predicted"/>
<gene>
    <name evidence="2" type="ORF">STRLI_001804</name>
</gene>
<evidence type="ECO:0008006" key="4">
    <source>
        <dbReference type="Google" id="ProtNLM"/>
    </source>
</evidence>
<dbReference type="RefSeq" id="WP_159485494.1">
    <property type="nucleotide sequence ID" value="NZ_BLIP01000001.1"/>
</dbReference>
<feature type="region of interest" description="Disordered" evidence="1">
    <location>
        <begin position="62"/>
        <end position="143"/>
    </location>
</feature>
<organism evidence="2 3">
    <name type="scientific">Streptomyces nigrescens</name>
    <dbReference type="NCBI Taxonomy" id="1920"/>
    <lineage>
        <taxon>Bacteria</taxon>
        <taxon>Bacillati</taxon>
        <taxon>Actinomycetota</taxon>
        <taxon>Actinomycetes</taxon>
        <taxon>Kitasatosporales</taxon>
        <taxon>Streptomycetaceae</taxon>
        <taxon>Streptomyces</taxon>
    </lineage>
</organism>
<dbReference type="Proteomes" id="UP001210609">
    <property type="component" value="Chromosome"/>
</dbReference>
<name>A0ABY7IBA8_STRNI</name>
<protein>
    <recommendedName>
        <fullName evidence="4">Secreted protein</fullName>
    </recommendedName>
</protein>
<feature type="compositionally biased region" description="Basic and acidic residues" evidence="1">
    <location>
        <begin position="71"/>
        <end position="85"/>
    </location>
</feature>
<feature type="compositionally biased region" description="Polar residues" evidence="1">
    <location>
        <begin position="112"/>
        <end position="122"/>
    </location>
</feature>
<sequence>MATVRSANSSMRNRGSAVPFRVLWLAALLISVLVAHGARAESAEGHLVNALPVAASAAADSGGWLASGHSGHSEEPEHPGHHSDELCVAGQPQQGAAMALPCPTPAAGSSWHPPSQSRSGASENARAALPPLRSATGSVVQQV</sequence>
<dbReference type="EMBL" id="CP114202">
    <property type="protein sequence ID" value="WAT96018.1"/>
    <property type="molecule type" value="Genomic_DNA"/>
</dbReference>
<accession>A0ABY7IBA8</accession>